<dbReference type="EMBL" id="JAACJS010000012">
    <property type="protein sequence ID" value="NCI50035.1"/>
    <property type="molecule type" value="Genomic_DNA"/>
</dbReference>
<accession>A0ABW9ZSF6</accession>
<evidence type="ECO:0000313" key="3">
    <source>
        <dbReference type="Proteomes" id="UP000753802"/>
    </source>
</evidence>
<organism evidence="2 3">
    <name type="scientific">Sediminibacterium roseum</name>
    <dbReference type="NCBI Taxonomy" id="1978412"/>
    <lineage>
        <taxon>Bacteria</taxon>
        <taxon>Pseudomonadati</taxon>
        <taxon>Bacteroidota</taxon>
        <taxon>Chitinophagia</taxon>
        <taxon>Chitinophagales</taxon>
        <taxon>Chitinophagaceae</taxon>
        <taxon>Sediminibacterium</taxon>
    </lineage>
</organism>
<evidence type="ECO:0000313" key="2">
    <source>
        <dbReference type="EMBL" id="NCI50035.1"/>
    </source>
</evidence>
<dbReference type="PANTHER" id="PTHR37833:SF1">
    <property type="entry name" value="SIGNAL PEPTIDE PROTEIN"/>
    <property type="match status" value="1"/>
</dbReference>
<dbReference type="Gene3D" id="2.60.40.10">
    <property type="entry name" value="Immunoglobulins"/>
    <property type="match status" value="1"/>
</dbReference>
<feature type="chain" id="PRO_5046206626" evidence="1">
    <location>
        <begin position="20"/>
        <end position="142"/>
    </location>
</feature>
<feature type="signal peptide" evidence="1">
    <location>
        <begin position="1"/>
        <end position="19"/>
    </location>
</feature>
<dbReference type="PANTHER" id="PTHR37833">
    <property type="entry name" value="LIPOPROTEIN-RELATED"/>
    <property type="match status" value="1"/>
</dbReference>
<proteinExistence type="predicted"/>
<evidence type="ECO:0000256" key="1">
    <source>
        <dbReference type="SAM" id="SignalP"/>
    </source>
</evidence>
<reference evidence="2 3" key="1">
    <citation type="submission" date="2020-01" db="EMBL/GenBank/DDBJ databases">
        <title>Genome analysis.</title>
        <authorList>
            <person name="Wu S."/>
            <person name="Wang G."/>
        </authorList>
    </citation>
    <scope>NUCLEOTIDE SEQUENCE [LARGE SCALE GENOMIC DNA]</scope>
    <source>
        <strain evidence="2 3">SYL130</strain>
    </source>
</reference>
<gene>
    <name evidence="2" type="ORF">GWC95_08885</name>
</gene>
<comment type="caution">
    <text evidence="2">The sequence shown here is derived from an EMBL/GenBank/DDBJ whole genome shotgun (WGS) entry which is preliminary data.</text>
</comment>
<keyword evidence="3" id="KW-1185">Reference proteome</keyword>
<dbReference type="InterPro" id="IPR013783">
    <property type="entry name" value="Ig-like_fold"/>
</dbReference>
<dbReference type="Pfam" id="PF07610">
    <property type="entry name" value="DUF1573"/>
    <property type="match status" value="1"/>
</dbReference>
<protein>
    <submittedName>
        <fullName evidence="2">DUF1573 domain-containing protein</fullName>
    </submittedName>
</protein>
<name>A0ABW9ZSF6_9BACT</name>
<dbReference type="RefSeq" id="WP_161818349.1">
    <property type="nucleotide sequence ID" value="NZ_JAACJS010000012.1"/>
</dbReference>
<keyword evidence="1" id="KW-0732">Signal</keyword>
<sequence length="142" mass="15590">MRKLFVVLTACFFALSARSQTTVAPVNDIDKIAGFTNINYDFGRIPSHKPVEYNVTIKNTGKDTLVLKEVKAGCGCTTPKYRANEKILPGRSTFITLGFNGDAVGQFERTVDILFNDGSLVKQAKFHGVAVADSTTTNIQRR</sequence>
<dbReference type="InterPro" id="IPR011467">
    <property type="entry name" value="DUF1573"/>
</dbReference>
<dbReference type="Proteomes" id="UP000753802">
    <property type="component" value="Unassembled WGS sequence"/>
</dbReference>